<evidence type="ECO:0000313" key="7">
    <source>
        <dbReference type="EMBL" id="EFA77615.1"/>
    </source>
</evidence>
<dbReference type="GO" id="GO:0016879">
    <property type="term" value="F:ligase activity, forming carbon-nitrogen bonds"/>
    <property type="evidence" value="ECO:0007669"/>
    <property type="project" value="InterPro"/>
</dbReference>
<dbReference type="PANTHER" id="PTHR43033">
    <property type="entry name" value="TRNA(ILE)-LYSIDINE SYNTHASE-RELATED"/>
    <property type="match status" value="1"/>
</dbReference>
<dbReference type="EMBL" id="ADBJ01000042">
    <property type="protein sequence ID" value="EFA77615.1"/>
    <property type="molecule type" value="Genomic_DNA"/>
</dbReference>
<dbReference type="Proteomes" id="UP000001396">
    <property type="component" value="Unassembled WGS sequence"/>
</dbReference>
<dbReference type="GO" id="GO:0008033">
    <property type="term" value="P:tRNA processing"/>
    <property type="evidence" value="ECO:0007669"/>
    <property type="project" value="UniProtKB-KW"/>
</dbReference>
<dbReference type="InterPro" id="IPR012094">
    <property type="entry name" value="tRNA_Ile_lys_synt"/>
</dbReference>
<keyword evidence="1" id="KW-0436">Ligase</keyword>
<keyword evidence="4" id="KW-0067">ATP-binding</keyword>
<sequence>MIKSIQFKSNRFISSSTSTYFRGLKDSSYNYSNINNNNNVFSFNNDKYISNTRSYSQVNNNSNNSSNNIDNNTNILYNELVENNINKNVINIDDDITIDSDNNLKDRIIQMNNQDLIEYTKRRSLKTLTDKEKEILLYKFVKNMNDLNIDLQKNKFIIAAVSGGADSICNLSYLMNYCYFYRNDVVYSMALCFLLKGWCNRHGISLVAVTIDHGLVPPSEDIVAIAENIRKIDADIQHIVVKIDWFGSGVEGLAGMQPTLPLANASIYRPLLNIGKDELFGLCNAYNLRYTHDQANNLTTFERNRIRLALSKLLCSSSGNSGQQHDHSNNNSSNNSSPSIVQLKDFNNVLSIFREFRYSIEEQVMASVRELYNSSFSLELPMFRVDVDRIKKLSAPIGCRLLYQLSMIINGDYEKFRHQDYASLYRSVVSGQTRTLNQIIFYTQQNHIYIHPESHSSAKQAKRIVIEQQRHLRDGQPIQFGHHSLKFSKLSIVTKSINFRKSTLDNNIIDNNNNSNSNSSNSISNNNTKKDYNKYNNNNDDDNNNNNSKTITQKIQSLRLHSIRYYNPKKDERFIGNDIKALKIPTLARTLIPVVVNEHDEVLCIPHLSIWRAPRQYNVSISIKDFDINYKSDSLL</sequence>
<feature type="domain" description="tRNA(Ile)-lysidine/2-thiocytidine synthase N-terminal" evidence="6">
    <location>
        <begin position="247"/>
        <end position="307"/>
    </location>
</feature>
<feature type="compositionally biased region" description="Low complexity" evidence="5">
    <location>
        <begin position="505"/>
        <end position="527"/>
    </location>
</feature>
<dbReference type="SUPFAM" id="SSF52402">
    <property type="entry name" value="Adenine nucleotide alpha hydrolases-like"/>
    <property type="match status" value="1"/>
</dbReference>
<dbReference type="STRING" id="670386.D3BM14"/>
<evidence type="ECO:0000256" key="2">
    <source>
        <dbReference type="ARBA" id="ARBA00022694"/>
    </source>
</evidence>
<protein>
    <recommendedName>
        <fullName evidence="6">tRNA(Ile)-lysidine/2-thiocytidine synthase N-terminal domain-containing protein</fullName>
    </recommendedName>
</protein>
<organism evidence="7 8">
    <name type="scientific">Heterostelium pallidum (strain ATCC 26659 / Pp 5 / PN500)</name>
    <name type="common">Cellular slime mold</name>
    <name type="synonym">Polysphondylium pallidum</name>
    <dbReference type="NCBI Taxonomy" id="670386"/>
    <lineage>
        <taxon>Eukaryota</taxon>
        <taxon>Amoebozoa</taxon>
        <taxon>Evosea</taxon>
        <taxon>Eumycetozoa</taxon>
        <taxon>Dictyostelia</taxon>
        <taxon>Acytosteliales</taxon>
        <taxon>Acytosteliaceae</taxon>
        <taxon>Heterostelium</taxon>
    </lineage>
</organism>
<reference evidence="7 8" key="1">
    <citation type="journal article" date="2011" name="Genome Res.">
        <title>Phylogeny-wide analysis of social amoeba genomes highlights ancient origins for complex intercellular communication.</title>
        <authorList>
            <person name="Heidel A.J."/>
            <person name="Lawal H.M."/>
            <person name="Felder M."/>
            <person name="Schilde C."/>
            <person name="Helps N.R."/>
            <person name="Tunggal B."/>
            <person name="Rivero F."/>
            <person name="John U."/>
            <person name="Schleicher M."/>
            <person name="Eichinger L."/>
            <person name="Platzer M."/>
            <person name="Noegel A.A."/>
            <person name="Schaap P."/>
            <person name="Gloeckner G."/>
        </authorList>
    </citation>
    <scope>NUCLEOTIDE SEQUENCE [LARGE SCALE GENOMIC DNA]</scope>
    <source>
        <strain evidence="8">ATCC 26659 / Pp 5 / PN500</strain>
    </source>
</reference>
<feature type="region of interest" description="Disordered" evidence="5">
    <location>
        <begin position="319"/>
        <end position="338"/>
    </location>
</feature>
<dbReference type="InParanoid" id="D3BM14"/>
<evidence type="ECO:0000259" key="6">
    <source>
        <dbReference type="Pfam" id="PF01171"/>
    </source>
</evidence>
<evidence type="ECO:0000256" key="3">
    <source>
        <dbReference type="ARBA" id="ARBA00022741"/>
    </source>
</evidence>
<dbReference type="AlphaFoldDB" id="D3BM14"/>
<evidence type="ECO:0000256" key="4">
    <source>
        <dbReference type="ARBA" id="ARBA00022840"/>
    </source>
</evidence>
<feature type="compositionally biased region" description="Low complexity" evidence="5">
    <location>
        <begin position="534"/>
        <end position="549"/>
    </location>
</feature>
<name>D3BM14_HETP5</name>
<dbReference type="Gene3D" id="3.40.50.620">
    <property type="entry name" value="HUPs"/>
    <property type="match status" value="2"/>
</dbReference>
<proteinExistence type="predicted"/>
<keyword evidence="3" id="KW-0547">Nucleotide-binding</keyword>
<evidence type="ECO:0000256" key="5">
    <source>
        <dbReference type="SAM" id="MobiDB-lite"/>
    </source>
</evidence>
<evidence type="ECO:0000256" key="1">
    <source>
        <dbReference type="ARBA" id="ARBA00022598"/>
    </source>
</evidence>
<keyword evidence="8" id="KW-1185">Reference proteome</keyword>
<evidence type="ECO:0000313" key="8">
    <source>
        <dbReference type="Proteomes" id="UP000001396"/>
    </source>
</evidence>
<keyword evidence="2" id="KW-0819">tRNA processing</keyword>
<dbReference type="InterPro" id="IPR014729">
    <property type="entry name" value="Rossmann-like_a/b/a_fold"/>
</dbReference>
<comment type="caution">
    <text evidence="7">The sequence shown here is derived from an EMBL/GenBank/DDBJ whole genome shotgun (WGS) entry which is preliminary data.</text>
</comment>
<dbReference type="GO" id="GO:0005524">
    <property type="term" value="F:ATP binding"/>
    <property type="evidence" value="ECO:0007669"/>
    <property type="project" value="UniProtKB-KW"/>
</dbReference>
<dbReference type="PANTHER" id="PTHR43033:SF1">
    <property type="entry name" value="TRNA(ILE)-LYSIDINE SYNTHASE-RELATED"/>
    <property type="match status" value="1"/>
</dbReference>
<dbReference type="Pfam" id="PF01171">
    <property type="entry name" value="ATP_bind_3"/>
    <property type="match status" value="1"/>
</dbReference>
<dbReference type="InterPro" id="IPR011063">
    <property type="entry name" value="TilS/TtcA_N"/>
</dbReference>
<gene>
    <name evidence="7" type="ORF">PPL_12222</name>
</gene>
<dbReference type="RefSeq" id="XP_020429743.1">
    <property type="nucleotide sequence ID" value="XM_020582962.1"/>
</dbReference>
<accession>D3BM14</accession>
<feature type="region of interest" description="Disordered" evidence="5">
    <location>
        <begin position="505"/>
        <end position="549"/>
    </location>
</feature>
<dbReference type="GeneID" id="31367689"/>